<proteinExistence type="predicted"/>
<dbReference type="RefSeq" id="WP_045272389.1">
    <property type="nucleotide sequence ID" value="NZ_JYIX01000036.1"/>
</dbReference>
<dbReference type="Proteomes" id="UP000033740">
    <property type="component" value="Unassembled WGS sequence"/>
</dbReference>
<keyword evidence="2" id="KW-0732">Signal</keyword>
<feature type="signal peptide" evidence="2">
    <location>
        <begin position="1"/>
        <end position="26"/>
    </location>
</feature>
<feature type="region of interest" description="Disordered" evidence="1">
    <location>
        <begin position="28"/>
        <end position="69"/>
    </location>
</feature>
<feature type="region of interest" description="Disordered" evidence="1">
    <location>
        <begin position="255"/>
        <end position="283"/>
    </location>
</feature>
<name>A0A0F0LH97_9MICO</name>
<evidence type="ECO:0000256" key="1">
    <source>
        <dbReference type="SAM" id="MobiDB-lite"/>
    </source>
</evidence>
<keyword evidence="4" id="KW-1185">Reference proteome</keyword>
<feature type="chain" id="PRO_5002445420" evidence="2">
    <location>
        <begin position="27"/>
        <end position="342"/>
    </location>
</feature>
<reference evidence="3 4" key="1">
    <citation type="submission" date="2015-02" db="EMBL/GenBank/DDBJ databases">
        <title>Draft genome sequences of ten Microbacterium spp. with emphasis on heavy metal contaminated environments.</title>
        <authorList>
            <person name="Corretto E."/>
        </authorList>
    </citation>
    <scope>NUCLEOTIDE SEQUENCE [LARGE SCALE GENOMIC DNA]</scope>
    <source>
        <strain evidence="3 4">ARN176</strain>
    </source>
</reference>
<dbReference type="PROSITE" id="PS51257">
    <property type="entry name" value="PROKAR_LIPOPROTEIN"/>
    <property type="match status" value="1"/>
</dbReference>
<evidence type="ECO:0000313" key="4">
    <source>
        <dbReference type="Proteomes" id="UP000033740"/>
    </source>
</evidence>
<dbReference type="AlphaFoldDB" id="A0A0F0LH97"/>
<sequence>MPTVESRLPLALAIVALSTIALTACAQGGGSLKPEDSPLSEYLSAGYDRDASPKEQERRAKEQQKKQEALTAECMAKEGFEYKPFTGNMSFASSEDVKWEPEERSWVEKYGYGAVDNPMSQQMKGKEPEQPVEDPNQEYQQSLSEAERQAYQETLYGKMADPDPQEDGPVEWKWEDAGCQGWAQHEVSADQPWQSDEFKPLVDRIQKFYEKMQDGSELKKLDGAWAACMGDAGESGFRKQQEAQQSIYDAMNKLYEQQAPMDPEQDPSAYQDPADSAEMKKLGETERALALKDLTCREKTSYRDAQLKIQFASEEKFVADNKKELEAFKVAGEKALAQEKKK</sequence>
<evidence type="ECO:0000256" key="2">
    <source>
        <dbReference type="SAM" id="SignalP"/>
    </source>
</evidence>
<feature type="region of interest" description="Disordered" evidence="1">
    <location>
        <begin position="116"/>
        <end position="153"/>
    </location>
</feature>
<dbReference type="PATRIC" id="fig|582680.6.peg.2356"/>
<organism evidence="3 4">
    <name type="scientific">Microbacterium azadirachtae</name>
    <dbReference type="NCBI Taxonomy" id="582680"/>
    <lineage>
        <taxon>Bacteria</taxon>
        <taxon>Bacillati</taxon>
        <taxon>Actinomycetota</taxon>
        <taxon>Actinomycetes</taxon>
        <taxon>Micrococcales</taxon>
        <taxon>Microbacteriaceae</taxon>
        <taxon>Microbacterium</taxon>
    </lineage>
</organism>
<protein>
    <submittedName>
        <fullName evidence="3">Uncharacterized protein</fullName>
    </submittedName>
</protein>
<accession>A0A0F0LH97</accession>
<comment type="caution">
    <text evidence="3">The sequence shown here is derived from an EMBL/GenBank/DDBJ whole genome shotgun (WGS) entry which is preliminary data.</text>
</comment>
<dbReference type="EMBL" id="JYIX01000036">
    <property type="protein sequence ID" value="KJL32513.1"/>
    <property type="molecule type" value="Genomic_DNA"/>
</dbReference>
<dbReference type="STRING" id="582680.RS86_02290"/>
<gene>
    <name evidence="3" type="ORF">RS86_02290</name>
</gene>
<evidence type="ECO:0000313" key="3">
    <source>
        <dbReference type="EMBL" id="KJL32513.1"/>
    </source>
</evidence>
<feature type="compositionally biased region" description="Basic and acidic residues" evidence="1">
    <location>
        <begin position="47"/>
        <end position="68"/>
    </location>
</feature>